<evidence type="ECO:0000313" key="8">
    <source>
        <dbReference type="EMBL" id="NXT35053.1"/>
    </source>
</evidence>
<dbReference type="PROSITE" id="PS50994">
    <property type="entry name" value="INTEGRASE"/>
    <property type="match status" value="1"/>
</dbReference>
<keyword evidence="1" id="KW-0808">Transferase</keyword>
<dbReference type="GO" id="GO:0035613">
    <property type="term" value="F:RNA stem-loop binding"/>
    <property type="evidence" value="ECO:0007669"/>
    <property type="project" value="TreeGrafter"/>
</dbReference>
<dbReference type="PANTHER" id="PTHR41694">
    <property type="entry name" value="ENDOGENOUS RETROVIRUS GROUP K MEMBER POL PROTEIN"/>
    <property type="match status" value="1"/>
</dbReference>
<evidence type="ECO:0000256" key="5">
    <source>
        <dbReference type="ARBA" id="ARBA00022801"/>
    </source>
</evidence>
<protein>
    <submittedName>
        <fullName evidence="8">POK19 protein</fullName>
    </submittedName>
</protein>
<keyword evidence="6" id="KW-0695">RNA-directed DNA polymerase</keyword>
<dbReference type="PANTHER" id="PTHR41694:SF3">
    <property type="entry name" value="RNA-DIRECTED DNA POLYMERASE-RELATED"/>
    <property type="match status" value="1"/>
</dbReference>
<evidence type="ECO:0000256" key="4">
    <source>
        <dbReference type="ARBA" id="ARBA00022759"/>
    </source>
</evidence>
<evidence type="ECO:0000256" key="3">
    <source>
        <dbReference type="ARBA" id="ARBA00022722"/>
    </source>
</evidence>
<dbReference type="GO" id="GO:0016787">
    <property type="term" value="F:hydrolase activity"/>
    <property type="evidence" value="ECO:0007669"/>
    <property type="project" value="UniProtKB-KW"/>
</dbReference>
<dbReference type="AlphaFoldDB" id="A0A7L3BW24"/>
<feature type="domain" description="Integrase catalytic" evidence="7">
    <location>
        <begin position="1"/>
        <end position="64"/>
    </location>
</feature>
<organism evidence="8 9">
    <name type="scientific">Pelecanoides urinatrix</name>
    <name type="common">Common diving petrel</name>
    <name type="synonym">Procellaria urinatrix</name>
    <dbReference type="NCBI Taxonomy" id="37079"/>
    <lineage>
        <taxon>Eukaryota</taxon>
        <taxon>Metazoa</taxon>
        <taxon>Chordata</taxon>
        <taxon>Craniata</taxon>
        <taxon>Vertebrata</taxon>
        <taxon>Euteleostomi</taxon>
        <taxon>Archelosauria</taxon>
        <taxon>Archosauria</taxon>
        <taxon>Dinosauria</taxon>
        <taxon>Saurischia</taxon>
        <taxon>Theropoda</taxon>
        <taxon>Coelurosauria</taxon>
        <taxon>Aves</taxon>
        <taxon>Neognathae</taxon>
        <taxon>Neoaves</taxon>
        <taxon>Aequornithes</taxon>
        <taxon>Procellariiformes</taxon>
        <taxon>Procellariidae</taxon>
        <taxon>Pelecanoides</taxon>
    </lineage>
</organism>
<dbReference type="InterPro" id="IPR036397">
    <property type="entry name" value="RNaseH_sf"/>
</dbReference>
<dbReference type="GO" id="GO:0015074">
    <property type="term" value="P:DNA integration"/>
    <property type="evidence" value="ECO:0007669"/>
    <property type="project" value="InterPro"/>
</dbReference>
<keyword evidence="2" id="KW-0548">Nucleotidyltransferase</keyword>
<keyword evidence="4" id="KW-0255">Endonuclease</keyword>
<sequence>LHTIKHFLLAFATLGVPKEIKTDNGPAYTSRKLKEFFNAWGIAHKTGIPVNPTGQSIMERTHQT</sequence>
<dbReference type="SUPFAM" id="SSF53098">
    <property type="entry name" value="Ribonuclease H-like"/>
    <property type="match status" value="1"/>
</dbReference>
<dbReference type="InterPro" id="IPR012337">
    <property type="entry name" value="RNaseH-like_sf"/>
</dbReference>
<dbReference type="Proteomes" id="UP000555367">
    <property type="component" value="Unassembled WGS sequence"/>
</dbReference>
<dbReference type="Gene3D" id="3.30.420.10">
    <property type="entry name" value="Ribonuclease H-like superfamily/Ribonuclease H"/>
    <property type="match status" value="1"/>
</dbReference>
<keyword evidence="5" id="KW-0378">Hydrolase</keyword>
<evidence type="ECO:0000313" key="9">
    <source>
        <dbReference type="Proteomes" id="UP000555367"/>
    </source>
</evidence>
<keyword evidence="9" id="KW-1185">Reference proteome</keyword>
<evidence type="ECO:0000256" key="6">
    <source>
        <dbReference type="ARBA" id="ARBA00022918"/>
    </source>
</evidence>
<evidence type="ECO:0000256" key="1">
    <source>
        <dbReference type="ARBA" id="ARBA00022679"/>
    </source>
</evidence>
<dbReference type="OrthoDB" id="9386368at2759"/>
<dbReference type="GO" id="GO:0003964">
    <property type="term" value="F:RNA-directed DNA polymerase activity"/>
    <property type="evidence" value="ECO:0007669"/>
    <property type="project" value="UniProtKB-KW"/>
</dbReference>
<feature type="non-terminal residue" evidence="8">
    <location>
        <position position="1"/>
    </location>
</feature>
<gene>
    <name evidence="8" type="primary">Ervk19_0</name>
    <name evidence="8" type="ORF">PELURI_R15672</name>
</gene>
<dbReference type="Pfam" id="PF00665">
    <property type="entry name" value="rve"/>
    <property type="match status" value="1"/>
</dbReference>
<proteinExistence type="predicted"/>
<reference evidence="8 9" key="1">
    <citation type="submission" date="2019-09" db="EMBL/GenBank/DDBJ databases">
        <title>Bird 10,000 Genomes (B10K) Project - Family phase.</title>
        <authorList>
            <person name="Zhang G."/>
        </authorList>
    </citation>
    <scope>NUCLEOTIDE SEQUENCE [LARGE SCALE GENOMIC DNA]</scope>
    <source>
        <strain evidence="8">B10K-DU-012-45</strain>
    </source>
</reference>
<comment type="caution">
    <text evidence="8">The sequence shown here is derived from an EMBL/GenBank/DDBJ whole genome shotgun (WGS) entry which is preliminary data.</text>
</comment>
<dbReference type="EMBL" id="VZTQ01004884">
    <property type="protein sequence ID" value="NXT35053.1"/>
    <property type="molecule type" value="Genomic_DNA"/>
</dbReference>
<feature type="non-terminal residue" evidence="8">
    <location>
        <position position="64"/>
    </location>
</feature>
<evidence type="ECO:0000259" key="7">
    <source>
        <dbReference type="PROSITE" id="PS50994"/>
    </source>
</evidence>
<name>A0A7L3BW24_PELUR</name>
<dbReference type="InterPro" id="IPR001584">
    <property type="entry name" value="Integrase_cat-core"/>
</dbReference>
<keyword evidence="3" id="KW-0540">Nuclease</keyword>
<accession>A0A7L3BW24</accession>
<evidence type="ECO:0000256" key="2">
    <source>
        <dbReference type="ARBA" id="ARBA00022695"/>
    </source>
</evidence>
<dbReference type="GO" id="GO:0004519">
    <property type="term" value="F:endonuclease activity"/>
    <property type="evidence" value="ECO:0007669"/>
    <property type="project" value="UniProtKB-KW"/>
</dbReference>